<proteinExistence type="predicted"/>
<accession>A0A8D9CSF5</accession>
<sequence length="62" mass="7329">VNLWDSRFSSLMKRLFDNFQVIANTNLELPDILSYCICVYNMFRSDLSQETTRVVIRLLIDP</sequence>
<protein>
    <submittedName>
        <fullName evidence="1">Uncharacterized protein</fullName>
    </submittedName>
</protein>
<dbReference type="AlphaFoldDB" id="A0A8D9CSF5"/>
<feature type="non-terminal residue" evidence="1">
    <location>
        <position position="62"/>
    </location>
</feature>
<name>A0A8D9CSF5_BRACM</name>
<organism evidence="1 2">
    <name type="scientific">Brassica campestris</name>
    <name type="common">Field mustard</name>
    <dbReference type="NCBI Taxonomy" id="3711"/>
    <lineage>
        <taxon>Eukaryota</taxon>
        <taxon>Viridiplantae</taxon>
        <taxon>Streptophyta</taxon>
        <taxon>Embryophyta</taxon>
        <taxon>Tracheophyta</taxon>
        <taxon>Spermatophyta</taxon>
        <taxon>Magnoliopsida</taxon>
        <taxon>eudicotyledons</taxon>
        <taxon>Gunneridae</taxon>
        <taxon>Pentapetalae</taxon>
        <taxon>rosids</taxon>
        <taxon>malvids</taxon>
        <taxon>Brassicales</taxon>
        <taxon>Brassicaceae</taxon>
        <taxon>Brassiceae</taxon>
        <taxon>Brassica</taxon>
    </lineage>
</organism>
<dbReference type="Proteomes" id="UP000694005">
    <property type="component" value="Chromosome A09"/>
</dbReference>
<evidence type="ECO:0000313" key="2">
    <source>
        <dbReference type="Proteomes" id="UP000694005"/>
    </source>
</evidence>
<gene>
    <name evidence="1" type="ORF">BRAPAZ1V2_A09P22710.2</name>
</gene>
<dbReference type="EMBL" id="LS974625">
    <property type="protein sequence ID" value="CAG7861804.1"/>
    <property type="molecule type" value="Genomic_DNA"/>
</dbReference>
<reference evidence="1 2" key="1">
    <citation type="submission" date="2021-07" db="EMBL/GenBank/DDBJ databases">
        <authorList>
            <consortium name="Genoscope - CEA"/>
            <person name="William W."/>
        </authorList>
    </citation>
    <scope>NUCLEOTIDE SEQUENCE [LARGE SCALE GENOMIC DNA]</scope>
</reference>
<evidence type="ECO:0000313" key="1">
    <source>
        <dbReference type="EMBL" id="CAG7861804.1"/>
    </source>
</evidence>
<dbReference type="Gramene" id="A09p22710.2_BraZ1">
    <property type="protein sequence ID" value="A09p22710.2_BraZ1.CDS"/>
    <property type="gene ID" value="A09g22710.2_BraZ1"/>
</dbReference>